<keyword evidence="7" id="KW-0472">Membrane</keyword>
<dbReference type="InterPro" id="IPR003594">
    <property type="entry name" value="HATPase_dom"/>
</dbReference>
<dbReference type="Gene3D" id="3.30.565.10">
    <property type="entry name" value="Histidine kinase-like ATPase, C-terminal domain"/>
    <property type="match status" value="1"/>
</dbReference>
<comment type="caution">
    <text evidence="9">The sequence shown here is derived from an EMBL/GenBank/DDBJ whole genome shotgun (WGS) entry which is preliminary data.</text>
</comment>
<name>A0ABU9L781_9FLAO</name>
<keyword evidence="5" id="KW-0418">Kinase</keyword>
<dbReference type="PANTHER" id="PTHR45453">
    <property type="entry name" value="PHOSPHATE REGULON SENSOR PROTEIN PHOR"/>
    <property type="match status" value="1"/>
</dbReference>
<keyword evidence="7" id="KW-0812">Transmembrane</keyword>
<keyword evidence="6" id="KW-0902">Two-component regulatory system</keyword>
<reference evidence="9 10" key="1">
    <citation type="submission" date="2024-04" db="EMBL/GenBank/DDBJ databases">
        <title>whole genome sequencing of Lutimonas vermicola strain IMCC1616.</title>
        <authorList>
            <person name="Bae S.S."/>
        </authorList>
    </citation>
    <scope>NUCLEOTIDE SEQUENCE [LARGE SCALE GENOMIC DNA]</scope>
    <source>
        <strain evidence="9 10">IMCC1616</strain>
    </source>
</reference>
<accession>A0ABU9L781</accession>
<dbReference type="SUPFAM" id="SSF47384">
    <property type="entry name" value="Homodimeric domain of signal transducing histidine kinase"/>
    <property type="match status" value="1"/>
</dbReference>
<dbReference type="PANTHER" id="PTHR45453:SF1">
    <property type="entry name" value="PHOSPHATE REGULON SENSOR PROTEIN PHOR"/>
    <property type="match status" value="1"/>
</dbReference>
<dbReference type="Gene3D" id="1.10.287.130">
    <property type="match status" value="1"/>
</dbReference>
<dbReference type="SMART" id="SM00387">
    <property type="entry name" value="HATPase_c"/>
    <property type="match status" value="1"/>
</dbReference>
<organism evidence="9 10">
    <name type="scientific">Lutimonas vermicola</name>
    <dbReference type="NCBI Taxonomy" id="414288"/>
    <lineage>
        <taxon>Bacteria</taxon>
        <taxon>Pseudomonadati</taxon>
        <taxon>Bacteroidota</taxon>
        <taxon>Flavobacteriia</taxon>
        <taxon>Flavobacteriales</taxon>
        <taxon>Flavobacteriaceae</taxon>
        <taxon>Lutimonas</taxon>
    </lineage>
</organism>
<dbReference type="InterPro" id="IPR036890">
    <property type="entry name" value="HATPase_C_sf"/>
</dbReference>
<dbReference type="InterPro" id="IPR004358">
    <property type="entry name" value="Sig_transdc_His_kin-like_C"/>
</dbReference>
<keyword evidence="7" id="KW-1133">Transmembrane helix</keyword>
<dbReference type="EC" id="2.7.13.3" evidence="2"/>
<dbReference type="Proteomes" id="UP001474120">
    <property type="component" value="Unassembled WGS sequence"/>
</dbReference>
<dbReference type="Pfam" id="PF00512">
    <property type="entry name" value="HisKA"/>
    <property type="match status" value="1"/>
</dbReference>
<feature type="transmembrane region" description="Helical" evidence="7">
    <location>
        <begin position="177"/>
        <end position="196"/>
    </location>
</feature>
<dbReference type="InterPro" id="IPR005467">
    <property type="entry name" value="His_kinase_dom"/>
</dbReference>
<dbReference type="CDD" id="cd00082">
    <property type="entry name" value="HisKA"/>
    <property type="match status" value="1"/>
</dbReference>
<keyword evidence="9" id="KW-0067">ATP-binding</keyword>
<keyword evidence="3" id="KW-0597">Phosphoprotein</keyword>
<dbReference type="CDD" id="cd00075">
    <property type="entry name" value="HATPase"/>
    <property type="match status" value="1"/>
</dbReference>
<dbReference type="PROSITE" id="PS50109">
    <property type="entry name" value="HIS_KIN"/>
    <property type="match status" value="1"/>
</dbReference>
<comment type="catalytic activity">
    <reaction evidence="1">
        <text>ATP + protein L-histidine = ADP + protein N-phospho-L-histidine.</text>
        <dbReference type="EC" id="2.7.13.3"/>
    </reaction>
</comment>
<evidence type="ECO:0000259" key="8">
    <source>
        <dbReference type="PROSITE" id="PS50109"/>
    </source>
</evidence>
<proteinExistence type="predicted"/>
<keyword evidence="9" id="KW-0547">Nucleotide-binding</keyword>
<evidence type="ECO:0000256" key="1">
    <source>
        <dbReference type="ARBA" id="ARBA00000085"/>
    </source>
</evidence>
<evidence type="ECO:0000313" key="10">
    <source>
        <dbReference type="Proteomes" id="UP001474120"/>
    </source>
</evidence>
<evidence type="ECO:0000256" key="2">
    <source>
        <dbReference type="ARBA" id="ARBA00012438"/>
    </source>
</evidence>
<evidence type="ECO:0000256" key="3">
    <source>
        <dbReference type="ARBA" id="ARBA00022553"/>
    </source>
</evidence>
<dbReference type="Pfam" id="PF02518">
    <property type="entry name" value="HATPase_c"/>
    <property type="match status" value="1"/>
</dbReference>
<dbReference type="PRINTS" id="PR00344">
    <property type="entry name" value="BCTRLSENSOR"/>
</dbReference>
<gene>
    <name evidence="9" type="ORF">AABB81_15290</name>
</gene>
<keyword evidence="4" id="KW-0808">Transferase</keyword>
<protein>
    <recommendedName>
        <fullName evidence="2">histidine kinase</fullName>
        <ecNumber evidence="2">2.7.13.3</ecNumber>
    </recommendedName>
</protein>
<dbReference type="SMART" id="SM00388">
    <property type="entry name" value="HisKA"/>
    <property type="match status" value="1"/>
</dbReference>
<dbReference type="GO" id="GO:0005524">
    <property type="term" value="F:ATP binding"/>
    <property type="evidence" value="ECO:0007669"/>
    <property type="project" value="UniProtKB-KW"/>
</dbReference>
<evidence type="ECO:0000256" key="4">
    <source>
        <dbReference type="ARBA" id="ARBA00022679"/>
    </source>
</evidence>
<dbReference type="RefSeq" id="WP_342161433.1">
    <property type="nucleotide sequence ID" value="NZ_JBCDNA010000003.1"/>
</dbReference>
<dbReference type="InterPro" id="IPR050351">
    <property type="entry name" value="BphY/WalK/GraS-like"/>
</dbReference>
<feature type="transmembrane region" description="Helical" evidence="7">
    <location>
        <begin position="20"/>
        <end position="38"/>
    </location>
</feature>
<evidence type="ECO:0000256" key="7">
    <source>
        <dbReference type="SAM" id="Phobius"/>
    </source>
</evidence>
<dbReference type="SUPFAM" id="SSF55874">
    <property type="entry name" value="ATPase domain of HSP90 chaperone/DNA topoisomerase II/histidine kinase"/>
    <property type="match status" value="1"/>
</dbReference>
<feature type="domain" description="Histidine kinase" evidence="8">
    <location>
        <begin position="381"/>
        <end position="597"/>
    </location>
</feature>
<keyword evidence="10" id="KW-1185">Reference proteome</keyword>
<evidence type="ECO:0000313" key="9">
    <source>
        <dbReference type="EMBL" id="MEL4457270.1"/>
    </source>
</evidence>
<dbReference type="EMBL" id="JBCDNA010000003">
    <property type="protein sequence ID" value="MEL4457270.1"/>
    <property type="molecule type" value="Genomic_DNA"/>
</dbReference>
<evidence type="ECO:0000256" key="5">
    <source>
        <dbReference type="ARBA" id="ARBA00022777"/>
    </source>
</evidence>
<sequence length="597" mass="69811">MYPKAVRLGLVGKLEYRKKIFIYLSAIFIVFTILVLLFQYKRERDFKRDQIEVSLNNIAELTYNFIKRKGLDQNRGMGELDSLYLYSPNENIRVTVLDKTGKVLYDTEVKDVTTMENHLYRPEIQKSLNNGKGSNIRESATTGYEYYYYAKNYSDLFIRTAAHYDIEVKNFLGVEKLFLFYLITLFLVTWGSISLITRNLSLALLKLKDFATRLSHGEEIKEKVQFPKGEFGEISEQIADIYDKLTIAKSKIEIEKNKLYSHLIALNEGIAFFTRDKKKILRNNHFIQYLNIISDETNISEERIFEVKEFRKLNEFLNQYLVEEVVIKQSELPHLEEVIYKDKRSFNIHAIIFADKTFEVVIRDITKIEKQKKIKDEITSNIAHELKTPITIILGYLELLKENHLETEDRNKYIANAYKQSERLSDLIQDISMLHKMSEAREQFKYEEINLNELIFEVKESLNLSLKEKDIKVNIRLSKPIIIKANRSLLISVFYNLFDNAIKYGGDHIEICLNNYLEDSNFYYFSFSNTGNSIDQKHFLRIFERFYRVDEDRSRPKGGTGLGLSIVKNAIQLHGGEITAGSLKEGGVEFLFTISKS</sequence>
<dbReference type="InterPro" id="IPR036097">
    <property type="entry name" value="HisK_dim/P_sf"/>
</dbReference>
<dbReference type="InterPro" id="IPR003661">
    <property type="entry name" value="HisK_dim/P_dom"/>
</dbReference>
<evidence type="ECO:0000256" key="6">
    <source>
        <dbReference type="ARBA" id="ARBA00023012"/>
    </source>
</evidence>